<evidence type="ECO:0000313" key="5">
    <source>
        <dbReference type="Proteomes" id="UP000033187"/>
    </source>
</evidence>
<proteinExistence type="predicted"/>
<dbReference type="KEGG" id="fil:BN1229_v1_2436"/>
<sequence length="164" mass="17987">MSSEPAAIRRLGPADLPLFRKMNALFGEVFAEPDTYGAAPPDDAYVTTLLAKEHVVALVALSGEDVVGALVAYELEKFEQARREVYIYDLAVHEAHRRQGIATALIEHLRAHAAERAAWVIYVQADHVDDPAIALYTKLGLREDVLHFDIAVEKRPSPGTAGSE</sequence>
<dbReference type="Pfam" id="PF00583">
    <property type="entry name" value="Acetyltransf_1"/>
    <property type="match status" value="1"/>
</dbReference>
<dbReference type="InterPro" id="IPR016181">
    <property type="entry name" value="Acyl_CoA_acyltransferase"/>
</dbReference>
<dbReference type="PROSITE" id="PS51186">
    <property type="entry name" value="GNAT"/>
    <property type="match status" value="1"/>
</dbReference>
<dbReference type="CDD" id="cd04301">
    <property type="entry name" value="NAT_SF"/>
    <property type="match status" value="1"/>
</dbReference>
<feature type="domain" description="N-acetyltransferase" evidence="3">
    <location>
        <begin position="6"/>
        <end position="158"/>
    </location>
</feature>
<accession>A0A0D6JK74</accession>
<dbReference type="Proteomes" id="UP000033187">
    <property type="component" value="Chromosome 1"/>
</dbReference>
<dbReference type="OrthoDB" id="9796129at2"/>
<dbReference type="InterPro" id="IPR050832">
    <property type="entry name" value="Bact_Acetyltransf"/>
</dbReference>
<dbReference type="SUPFAM" id="SSF55729">
    <property type="entry name" value="Acyl-CoA N-acyltransferases (Nat)"/>
    <property type="match status" value="1"/>
</dbReference>
<keyword evidence="5" id="KW-1185">Reference proteome</keyword>
<dbReference type="InterPro" id="IPR000182">
    <property type="entry name" value="GNAT_dom"/>
</dbReference>
<reference evidence="5" key="1">
    <citation type="submission" date="2015-02" db="EMBL/GenBank/DDBJ databases">
        <authorList>
            <person name="Chooi Y.-H."/>
        </authorList>
    </citation>
    <scope>NUCLEOTIDE SEQUENCE [LARGE SCALE GENOMIC DNA]</scope>
    <source>
        <strain evidence="5">strain Y</strain>
    </source>
</reference>
<keyword evidence="1 4" id="KW-0808">Transferase</keyword>
<evidence type="ECO:0000256" key="1">
    <source>
        <dbReference type="ARBA" id="ARBA00022679"/>
    </source>
</evidence>
<gene>
    <name evidence="4" type="ORF">YBN1229_v1_3478</name>
</gene>
<dbReference type="EMBL" id="LN829119">
    <property type="protein sequence ID" value="CPR22045.1"/>
    <property type="molecule type" value="Genomic_DNA"/>
</dbReference>
<dbReference type="NCBIfam" id="NF033083">
    <property type="entry name" value="AAC_3_I"/>
    <property type="match status" value="1"/>
</dbReference>
<evidence type="ECO:0000313" key="4">
    <source>
        <dbReference type="EMBL" id="CPR22045.1"/>
    </source>
</evidence>
<dbReference type="RefSeq" id="WP_046478347.1">
    <property type="nucleotide sequence ID" value="NZ_LN829118.1"/>
</dbReference>
<keyword evidence="2 4" id="KW-0012">Acyltransferase</keyword>
<evidence type="ECO:0000259" key="3">
    <source>
        <dbReference type="PROSITE" id="PS51186"/>
    </source>
</evidence>
<dbReference type="KEGG" id="fiy:BN1229_v1_3478"/>
<dbReference type="Gene3D" id="3.40.630.30">
    <property type="match status" value="1"/>
</dbReference>
<organism evidence="4 5">
    <name type="scientific">Candidatus Filomicrobium marinum</name>
    <dbReference type="NCBI Taxonomy" id="1608628"/>
    <lineage>
        <taxon>Bacteria</taxon>
        <taxon>Pseudomonadati</taxon>
        <taxon>Pseudomonadota</taxon>
        <taxon>Alphaproteobacteria</taxon>
        <taxon>Hyphomicrobiales</taxon>
        <taxon>Hyphomicrobiaceae</taxon>
        <taxon>Filomicrobium</taxon>
    </lineage>
</organism>
<evidence type="ECO:0000256" key="2">
    <source>
        <dbReference type="ARBA" id="ARBA00023315"/>
    </source>
</evidence>
<dbReference type="GO" id="GO:0046353">
    <property type="term" value="F:aminoglycoside 3-N-acetyltransferase activity"/>
    <property type="evidence" value="ECO:0007669"/>
    <property type="project" value="UniProtKB-EC"/>
</dbReference>
<dbReference type="EC" id="2.3.1.60" evidence="4"/>
<protein>
    <submittedName>
        <fullName evidence="4">Gentamicin 3'-N-acetyltransferase</fullName>
        <ecNumber evidence="4">2.3.1.60</ecNumber>
    </submittedName>
</protein>
<dbReference type="AlphaFoldDB" id="A0A0D6JK74"/>
<name>A0A0D6JK74_9HYPH</name>
<dbReference type="PANTHER" id="PTHR43877">
    <property type="entry name" value="AMINOALKYLPHOSPHONATE N-ACETYLTRANSFERASE-RELATED-RELATED"/>
    <property type="match status" value="1"/>
</dbReference>